<gene>
    <name evidence="3" type="ORF">WR25_18591</name>
</gene>
<dbReference type="PROSITE" id="PS51035">
    <property type="entry name" value="BAG"/>
    <property type="match status" value="1"/>
</dbReference>
<evidence type="ECO:0000259" key="2">
    <source>
        <dbReference type="PROSITE" id="PS51035"/>
    </source>
</evidence>
<keyword evidence="4" id="KW-1185">Reference proteome</keyword>
<dbReference type="InterPro" id="IPR036533">
    <property type="entry name" value="BAG_dom_sf"/>
</dbReference>
<sequence>MCKFRVVRGFVHWSIQCFSSMFTAVVAELKNVCGAGELLKISRADSGDRTEPDRMLIVVAVGSKAFPMEILGEGDDAINTLGAFRSKIAEQAEIGQENMKIIHRASFPGKTLTGADDKKLEDFGFKENDKCIVIGQKVKGALKDDPGFAMLVDYEKKFLTVLQKVLDEIDVDLTELEKNFLDAEKSKEMSKRMDIRLCNFTEVSMRHLETIDGMNINTESTPEEQATRNREKRKGLITGIQRLLDRNDTYVRRLEEYDKKLAGEIIE</sequence>
<feature type="domain" description="BAG" evidence="2">
    <location>
        <begin position="165"/>
        <end position="251"/>
    </location>
</feature>
<dbReference type="AlphaFoldDB" id="A0A2A2LMI9"/>
<dbReference type="InterPro" id="IPR003103">
    <property type="entry name" value="BAG_domain"/>
</dbReference>
<dbReference type="SUPFAM" id="SSF63491">
    <property type="entry name" value="BAG domain"/>
    <property type="match status" value="1"/>
</dbReference>
<evidence type="ECO:0000313" key="4">
    <source>
        <dbReference type="Proteomes" id="UP000218231"/>
    </source>
</evidence>
<dbReference type="OrthoDB" id="417450at2759"/>
<dbReference type="EMBL" id="LIAE01006566">
    <property type="protein sequence ID" value="PAV87446.1"/>
    <property type="molecule type" value="Genomic_DNA"/>
</dbReference>
<name>A0A2A2LMI9_9BILA</name>
<reference evidence="3 4" key="1">
    <citation type="journal article" date="2017" name="Curr. Biol.">
        <title>Genome architecture and evolution of a unichromosomal asexual nematode.</title>
        <authorList>
            <person name="Fradin H."/>
            <person name="Zegar C."/>
            <person name="Gutwein M."/>
            <person name="Lucas J."/>
            <person name="Kovtun M."/>
            <person name="Corcoran D."/>
            <person name="Baugh L.R."/>
            <person name="Kiontke K."/>
            <person name="Gunsalus K."/>
            <person name="Fitch D.H."/>
            <person name="Piano F."/>
        </authorList>
    </citation>
    <scope>NUCLEOTIDE SEQUENCE [LARGE SCALE GENOMIC DNA]</scope>
    <source>
        <strain evidence="3">PF1309</strain>
    </source>
</reference>
<dbReference type="Gene3D" id="1.20.58.120">
    <property type="entry name" value="BAG domain"/>
    <property type="match status" value="1"/>
</dbReference>
<evidence type="ECO:0000256" key="1">
    <source>
        <dbReference type="SAM" id="Coils"/>
    </source>
</evidence>
<accession>A0A2A2LMI9</accession>
<keyword evidence="1" id="KW-0175">Coiled coil</keyword>
<dbReference type="GO" id="GO:0051087">
    <property type="term" value="F:protein-folding chaperone binding"/>
    <property type="evidence" value="ECO:0007669"/>
    <property type="project" value="InterPro"/>
</dbReference>
<dbReference type="SUPFAM" id="SSF54236">
    <property type="entry name" value="Ubiquitin-like"/>
    <property type="match status" value="1"/>
</dbReference>
<dbReference type="Gene3D" id="3.10.20.90">
    <property type="entry name" value="Phosphatidylinositol 3-kinase Catalytic Subunit, Chain A, domain 1"/>
    <property type="match status" value="1"/>
</dbReference>
<dbReference type="InterPro" id="IPR029071">
    <property type="entry name" value="Ubiquitin-like_domsf"/>
</dbReference>
<protein>
    <recommendedName>
        <fullName evidence="2">BAG domain-containing protein</fullName>
    </recommendedName>
</protein>
<evidence type="ECO:0000313" key="3">
    <source>
        <dbReference type="EMBL" id="PAV87446.1"/>
    </source>
</evidence>
<dbReference type="Proteomes" id="UP000218231">
    <property type="component" value="Unassembled WGS sequence"/>
</dbReference>
<proteinExistence type="predicted"/>
<comment type="caution">
    <text evidence="3">The sequence shown here is derived from an EMBL/GenBank/DDBJ whole genome shotgun (WGS) entry which is preliminary data.</text>
</comment>
<dbReference type="Pfam" id="PF02179">
    <property type="entry name" value="BAG"/>
    <property type="match status" value="1"/>
</dbReference>
<dbReference type="SMART" id="SM00264">
    <property type="entry name" value="BAG"/>
    <property type="match status" value="1"/>
</dbReference>
<dbReference type="STRING" id="2018661.A0A2A2LMI9"/>
<organism evidence="3 4">
    <name type="scientific">Diploscapter pachys</name>
    <dbReference type="NCBI Taxonomy" id="2018661"/>
    <lineage>
        <taxon>Eukaryota</taxon>
        <taxon>Metazoa</taxon>
        <taxon>Ecdysozoa</taxon>
        <taxon>Nematoda</taxon>
        <taxon>Chromadorea</taxon>
        <taxon>Rhabditida</taxon>
        <taxon>Rhabditina</taxon>
        <taxon>Rhabditomorpha</taxon>
        <taxon>Rhabditoidea</taxon>
        <taxon>Rhabditidae</taxon>
        <taxon>Diploscapter</taxon>
    </lineage>
</organism>
<feature type="coiled-coil region" evidence="1">
    <location>
        <begin position="159"/>
        <end position="186"/>
    </location>
</feature>